<organism evidence="1 2">
    <name type="scientific">Lates japonicus</name>
    <name type="common">Japanese lates</name>
    <dbReference type="NCBI Taxonomy" id="270547"/>
    <lineage>
        <taxon>Eukaryota</taxon>
        <taxon>Metazoa</taxon>
        <taxon>Chordata</taxon>
        <taxon>Craniata</taxon>
        <taxon>Vertebrata</taxon>
        <taxon>Euteleostomi</taxon>
        <taxon>Actinopterygii</taxon>
        <taxon>Neopterygii</taxon>
        <taxon>Teleostei</taxon>
        <taxon>Neoteleostei</taxon>
        <taxon>Acanthomorphata</taxon>
        <taxon>Carangaria</taxon>
        <taxon>Carangaria incertae sedis</taxon>
        <taxon>Centropomidae</taxon>
        <taxon>Lates</taxon>
    </lineage>
</organism>
<accession>A0AAD3MJG3</accession>
<proteinExistence type="predicted"/>
<protein>
    <submittedName>
        <fullName evidence="1">Leukocyte elastase inhibitor-like protein</fullName>
    </submittedName>
</protein>
<dbReference type="Gene3D" id="2.30.39.10">
    <property type="entry name" value="Alpha-1-antitrypsin, domain 1"/>
    <property type="match status" value="1"/>
</dbReference>
<dbReference type="InterPro" id="IPR042185">
    <property type="entry name" value="Serpin_sf_2"/>
</dbReference>
<dbReference type="EMBL" id="BRZM01000020">
    <property type="protein sequence ID" value="GLD55027.1"/>
    <property type="molecule type" value="Genomic_DNA"/>
</dbReference>
<gene>
    <name evidence="1" type="ORF">AKAME5_000757700</name>
</gene>
<name>A0AAD3MJG3_LATJO</name>
<evidence type="ECO:0000313" key="1">
    <source>
        <dbReference type="EMBL" id="GLD55027.1"/>
    </source>
</evidence>
<keyword evidence="2" id="KW-1185">Reference proteome</keyword>
<reference evidence="1" key="1">
    <citation type="submission" date="2022-08" db="EMBL/GenBank/DDBJ databases">
        <title>Genome sequencing of akame (Lates japonicus).</title>
        <authorList>
            <person name="Hashiguchi Y."/>
            <person name="Takahashi H."/>
        </authorList>
    </citation>
    <scope>NUCLEOTIDE SEQUENCE</scope>
    <source>
        <strain evidence="1">Kochi</strain>
    </source>
</reference>
<sequence>MPYKGKELSMLIFLPNEIEDDTTGLEKPPAIDHPFLLPIRRPTPPQVFCSRRFCSLCGVCPSEQCDSTGGEFTCDVATVKQSTPLHCSWL</sequence>
<comment type="caution">
    <text evidence="1">The sequence shown here is derived from an EMBL/GenBank/DDBJ whole genome shotgun (WGS) entry which is preliminary data.</text>
</comment>
<evidence type="ECO:0000313" key="2">
    <source>
        <dbReference type="Proteomes" id="UP001279410"/>
    </source>
</evidence>
<dbReference type="AlphaFoldDB" id="A0AAD3MJG3"/>
<dbReference type="Proteomes" id="UP001279410">
    <property type="component" value="Unassembled WGS sequence"/>
</dbReference>